<name>A0A4Q0QFM9_9BRAD</name>
<dbReference type="AlphaFoldDB" id="A0A4Q0QFM9"/>
<organism evidence="2 3">
    <name type="scientific">Bradyrhizobium zhanjiangense</name>
    <dbReference type="NCBI Taxonomy" id="1325107"/>
    <lineage>
        <taxon>Bacteria</taxon>
        <taxon>Pseudomonadati</taxon>
        <taxon>Pseudomonadota</taxon>
        <taxon>Alphaproteobacteria</taxon>
        <taxon>Hyphomicrobiales</taxon>
        <taxon>Nitrobacteraceae</taxon>
        <taxon>Bradyrhizobium</taxon>
    </lineage>
</organism>
<dbReference type="RefSeq" id="WP_128956561.1">
    <property type="nucleotide sequence ID" value="NZ_RKMK01000032.1"/>
</dbReference>
<accession>A0A4Q0QFM9</accession>
<evidence type="ECO:0000313" key="3">
    <source>
        <dbReference type="Proteomes" id="UP000290174"/>
    </source>
</evidence>
<protein>
    <submittedName>
        <fullName evidence="2">Uncharacterized protein</fullName>
    </submittedName>
</protein>
<gene>
    <name evidence="2" type="ORF">EAS61_27700</name>
</gene>
<evidence type="ECO:0000256" key="1">
    <source>
        <dbReference type="SAM" id="MobiDB-lite"/>
    </source>
</evidence>
<evidence type="ECO:0000313" key="2">
    <source>
        <dbReference type="EMBL" id="RXG89547.1"/>
    </source>
</evidence>
<feature type="region of interest" description="Disordered" evidence="1">
    <location>
        <begin position="243"/>
        <end position="271"/>
    </location>
</feature>
<dbReference type="EMBL" id="RKMK01000032">
    <property type="protein sequence ID" value="RXG89547.1"/>
    <property type="molecule type" value="Genomic_DNA"/>
</dbReference>
<sequence length="271" mass="30819">MKLDRNTQIGGQPAKFVRDLLADATNSHGFYACLVDEHLFRAWWRATIDELIEKGKLDGSNRGHALRLWTNARKRDKIFGVRLPEVPDFTAQTDSLIQALLAHELICEADRESDGRMIYRVTDEGHATGMKSLIPRMSRAAAEALLEEVLARVAKINSDDELLHYVTEVRVFGSYLTDSDDLGDLDVAIKMERRRIEGEWVKAAQALADKSGRTLSFFHRLTFPETEVRRRIKRRLPRISLHETSELDENPQMGGQTVYSFTPPADNRQAS</sequence>
<proteinExistence type="predicted"/>
<comment type="caution">
    <text evidence="2">The sequence shown here is derived from an EMBL/GenBank/DDBJ whole genome shotgun (WGS) entry which is preliminary data.</text>
</comment>
<dbReference type="Proteomes" id="UP000290174">
    <property type="component" value="Unassembled WGS sequence"/>
</dbReference>
<reference evidence="2 3" key="1">
    <citation type="submission" date="2018-11" db="EMBL/GenBank/DDBJ databases">
        <title>Bradyrhizobium sp. nov., isolated from effective nodules of peanut in China.</title>
        <authorList>
            <person name="Li Y."/>
        </authorList>
    </citation>
    <scope>NUCLEOTIDE SEQUENCE [LARGE SCALE GENOMIC DNA]</scope>
    <source>
        <strain evidence="2 3">CCBAU 51770</strain>
    </source>
</reference>